<organismHost>
    <name type="scientific">Choristoneura fumiferana</name>
    <name type="common">Spruce budworm moth</name>
    <name type="synonym">Archips fumiferana</name>
    <dbReference type="NCBI Taxonomy" id="7141"/>
</organismHost>
<proteinExistence type="predicted"/>
<dbReference type="OrthoDB" id="5911at10239"/>
<dbReference type="EMBL" id="HF679132">
    <property type="protein sequence ID" value="CCU55616.1"/>
    <property type="molecule type" value="Genomic_DNA"/>
</dbReference>
<dbReference type="Proteomes" id="UP000792220">
    <property type="component" value="Genome"/>
</dbReference>
<name>A0A916KPC3_CBEPV</name>
<reference evidence="1" key="1">
    <citation type="journal article" date="2013" name="J. Virol.">
        <title>New Insights into the Evolution of Entomopoxvirinae from the Complete Genome Sequences of Four Entomopoxviruses Infecting Adoxophyes honmai, Choristoneura biennis, Choristoneura rosaceana, and Mythimna separata.</title>
        <authorList>
            <person name="Theze J."/>
            <person name="Takatsuka J."/>
            <person name="Li Z."/>
            <person name="Gallais J."/>
            <person name="Doucet D."/>
            <person name="Arif B."/>
            <person name="Nakai M."/>
            <person name="Herniou E.A."/>
        </authorList>
    </citation>
    <scope>NUCLEOTIDE SEQUENCE</scope>
</reference>
<sequence>MNNINKCIELGSQFHKFLRQNLPHYIIPFTNSGFNFSFCNINNDEYICSIRYRTDIKVLFGKNIIPGDYKKGKNFVWGRWNDPRFIDATCIFVCEWINNKLIVKEDIKPTFIWSQPVCKPKRCMLTSTPLLSDFRLFKYENRLFMIDGNVSIIREITIDRKSNKILINDGLYLNYICGDTTDYCYDKNWSYVNNTDENNFIFLNWIKDGYIIETKVINVNNCDTTCETNKIIKLGGNHIIDGLGDFKTPMFSFGTPCIKINNNTYLGAGHAKILLTQKYDSDSKIYKFRKTIFDNFNNNPKYVQHNSYIYCMYFFKYIINNNKKLYISDCYLPILSFTDYFFSIYFPMSIIKDGSNIVVTGGYGDYYSIAVTFKYKDVIKNTKHDVSNFNINEYNYNFIYC</sequence>
<dbReference type="KEGG" id="vg:15613038"/>
<dbReference type="GeneID" id="15613038"/>
<evidence type="ECO:0000313" key="1">
    <source>
        <dbReference type="EMBL" id="CCU55616.1"/>
    </source>
</evidence>
<evidence type="ECO:0000313" key="2">
    <source>
        <dbReference type="Proteomes" id="UP000792220"/>
    </source>
</evidence>
<organism evidence="1 2">
    <name type="scientific">Choristoneura biennis entomopoxvirus</name>
    <name type="common">CbEPV</name>
    <dbReference type="NCBI Taxonomy" id="10288"/>
    <lineage>
        <taxon>Viruses</taxon>
        <taxon>Varidnaviria</taxon>
        <taxon>Bamfordvirae</taxon>
        <taxon>Nucleocytoviricota</taxon>
        <taxon>Pokkesviricetes</taxon>
        <taxon>Chitovirales</taxon>
        <taxon>Poxviridae</taxon>
        <taxon>Entomopoxvirinae</taxon>
        <taxon>Betaentomopoxvirus</taxon>
        <taxon>Betaentomopoxvirus cbiennis</taxon>
    </lineage>
</organism>
<gene>
    <name evidence="1" type="ORF">CHBEV_048</name>
</gene>
<protein>
    <submittedName>
        <fullName evidence="1">Uncharacterized protein</fullName>
    </submittedName>
</protein>
<dbReference type="RefSeq" id="YP_008004118.1">
    <property type="nucleotide sequence ID" value="NC_021248.1"/>
</dbReference>
<keyword evidence="2" id="KW-1185">Reference proteome</keyword>
<accession>A0A916KPC3</accession>